<name>A0A917JNJ3_9PSEU</name>
<sequence>MARSDSEVAEHLDYLTRIADSLDVSDVVPEVFADLVGHQDMLREAAAVWRRGAERVEKAAGDVQGKLGGIDSAWQGADADAFLDHMQQVGLAGNDLVDTMRVLGDALEETAEAIRLQLEDLGDLLADTADSVSAALLAPAEGANRARRHLLDLAEPAADLAESIADTYRAFARLCDDLGAGRDVGDTRFDRRMPDKPWDFTPPAPAPAPAPPASAEAASAGAGAASGGGGTAGGGGGAAGVGGAGAAGVGGTAPQPELSPGGTTRAVEPSTMPPAAAAGGAAAAGAAAAGAGAGGMYGGMMPMGMMGGMGQQGGEQERKNSSRLKSRPEELFGTPPDAAPAVLGDPPRKQAGNKPAATKPAGTGRLNLPSTPEPAGPRRSIDDALHPKPAAASGATTRRLTTSTSSEAPRRRLRTGTASVGDAPPPKPKTGTASVGDAPPPKPRKQD</sequence>
<evidence type="ECO:0000313" key="3">
    <source>
        <dbReference type="EMBL" id="GGI79042.1"/>
    </source>
</evidence>
<protein>
    <recommendedName>
        <fullName evidence="6">WXG100 family type VII secretion target</fullName>
    </recommendedName>
</protein>
<dbReference type="AlphaFoldDB" id="A0A917JNJ3"/>
<organism evidence="3 4">
    <name type="scientific">Saccharopolyspora thermophila</name>
    <dbReference type="NCBI Taxonomy" id="89367"/>
    <lineage>
        <taxon>Bacteria</taxon>
        <taxon>Bacillati</taxon>
        <taxon>Actinomycetota</taxon>
        <taxon>Actinomycetes</taxon>
        <taxon>Pseudonocardiales</taxon>
        <taxon>Pseudonocardiaceae</taxon>
        <taxon>Saccharopolyspora</taxon>
    </lineage>
</organism>
<reference evidence="2 5" key="2">
    <citation type="journal article" date="2019" name="Int. J. Syst. Evol. Microbiol.">
        <title>The Global Catalogue of Microorganisms (GCM) 10K type strain sequencing project: providing services to taxonomists for standard genome sequencing and annotation.</title>
        <authorList>
            <consortium name="The Broad Institute Genomics Platform"/>
            <consortium name="The Broad Institute Genome Sequencing Center for Infectious Disease"/>
            <person name="Wu L."/>
            <person name="Ma J."/>
        </authorList>
    </citation>
    <scope>NUCLEOTIDE SEQUENCE [LARGE SCALE GENOMIC DNA]</scope>
    <source>
        <strain evidence="2 5">JCM 10664</strain>
    </source>
</reference>
<evidence type="ECO:0000256" key="1">
    <source>
        <dbReference type="SAM" id="MobiDB-lite"/>
    </source>
</evidence>
<feature type="region of interest" description="Disordered" evidence="1">
    <location>
        <begin position="182"/>
        <end position="277"/>
    </location>
</feature>
<dbReference type="EMBL" id="BMMT01000003">
    <property type="protein sequence ID" value="GGI79042.1"/>
    <property type="molecule type" value="Genomic_DNA"/>
</dbReference>
<evidence type="ECO:0008006" key="6">
    <source>
        <dbReference type="Google" id="ProtNLM"/>
    </source>
</evidence>
<gene>
    <name evidence="2" type="ORF">GCM10009545_28950</name>
    <name evidence="3" type="ORF">GCM10011581_15240</name>
</gene>
<reference evidence="2" key="4">
    <citation type="submission" date="2023-12" db="EMBL/GenBank/DDBJ databases">
        <authorList>
            <person name="Sun Q."/>
            <person name="Inoue M."/>
        </authorList>
    </citation>
    <scope>NUCLEOTIDE SEQUENCE</scope>
    <source>
        <strain evidence="2">JCM 10664</strain>
    </source>
</reference>
<feature type="compositionally biased region" description="Low complexity" evidence="1">
    <location>
        <begin position="213"/>
        <end position="223"/>
    </location>
</feature>
<reference evidence="3" key="3">
    <citation type="submission" date="2020-09" db="EMBL/GenBank/DDBJ databases">
        <authorList>
            <person name="Sun Q."/>
            <person name="Zhou Y."/>
        </authorList>
    </citation>
    <scope>NUCLEOTIDE SEQUENCE</scope>
    <source>
        <strain evidence="3">CGMCC 4.7206</strain>
    </source>
</reference>
<feature type="compositionally biased region" description="Basic and acidic residues" evidence="1">
    <location>
        <begin position="182"/>
        <end position="198"/>
    </location>
</feature>
<accession>A0A917JNJ3</accession>
<evidence type="ECO:0000313" key="4">
    <source>
        <dbReference type="Proteomes" id="UP000597989"/>
    </source>
</evidence>
<dbReference type="InterPro" id="IPR010310">
    <property type="entry name" value="T7SS_ESAT-6-like"/>
</dbReference>
<dbReference type="Pfam" id="PF06013">
    <property type="entry name" value="WXG100"/>
    <property type="match status" value="1"/>
</dbReference>
<evidence type="ECO:0000313" key="2">
    <source>
        <dbReference type="EMBL" id="GAA0524899.1"/>
    </source>
</evidence>
<feature type="region of interest" description="Disordered" evidence="1">
    <location>
        <begin position="307"/>
        <end position="447"/>
    </location>
</feature>
<feature type="compositionally biased region" description="Low complexity" evidence="1">
    <location>
        <begin position="390"/>
        <end position="407"/>
    </location>
</feature>
<dbReference type="Gene3D" id="1.10.287.1060">
    <property type="entry name" value="ESAT-6-like"/>
    <property type="match status" value="1"/>
</dbReference>
<dbReference type="RefSeq" id="WP_188986552.1">
    <property type="nucleotide sequence ID" value="NZ_BAAAHC010000011.1"/>
</dbReference>
<feature type="compositionally biased region" description="Basic and acidic residues" evidence="1">
    <location>
        <begin position="315"/>
        <end position="330"/>
    </location>
</feature>
<feature type="compositionally biased region" description="Gly residues" evidence="1">
    <location>
        <begin position="224"/>
        <end position="251"/>
    </location>
</feature>
<dbReference type="SUPFAM" id="SSF140453">
    <property type="entry name" value="EsxAB dimer-like"/>
    <property type="match status" value="1"/>
</dbReference>
<feature type="compositionally biased region" description="Pro residues" evidence="1">
    <location>
        <begin position="200"/>
        <end position="212"/>
    </location>
</feature>
<evidence type="ECO:0000313" key="5">
    <source>
        <dbReference type="Proteomes" id="UP001500220"/>
    </source>
</evidence>
<proteinExistence type="predicted"/>
<comment type="caution">
    <text evidence="3">The sequence shown here is derived from an EMBL/GenBank/DDBJ whole genome shotgun (WGS) entry which is preliminary data.</text>
</comment>
<reference evidence="3 4" key="1">
    <citation type="journal article" date="2014" name="Int. J. Syst. Evol. Microbiol.">
        <title>Complete genome sequence of Corynebacterium casei LMG S-19264T (=DSM 44701T), isolated from a smear-ripened cheese.</title>
        <authorList>
            <consortium name="US DOE Joint Genome Institute (JGI-PGF)"/>
            <person name="Walter F."/>
            <person name="Albersmeier A."/>
            <person name="Kalinowski J."/>
            <person name="Ruckert C."/>
        </authorList>
    </citation>
    <scope>NUCLEOTIDE SEQUENCE [LARGE SCALE GENOMIC DNA]</scope>
    <source>
        <strain evidence="3 4">CGMCC 4.7206</strain>
    </source>
</reference>
<dbReference type="Proteomes" id="UP001500220">
    <property type="component" value="Unassembled WGS sequence"/>
</dbReference>
<dbReference type="InterPro" id="IPR036689">
    <property type="entry name" value="ESAT-6-like_sf"/>
</dbReference>
<dbReference type="Proteomes" id="UP000597989">
    <property type="component" value="Unassembled WGS sequence"/>
</dbReference>
<dbReference type="EMBL" id="BAAAHC010000011">
    <property type="protein sequence ID" value="GAA0524899.1"/>
    <property type="molecule type" value="Genomic_DNA"/>
</dbReference>
<keyword evidence="5" id="KW-1185">Reference proteome</keyword>